<evidence type="ECO:0000313" key="2">
    <source>
        <dbReference type="Proteomes" id="UP001187192"/>
    </source>
</evidence>
<proteinExistence type="predicted"/>
<organism evidence="1 2">
    <name type="scientific">Ficus carica</name>
    <name type="common">Common fig</name>
    <dbReference type="NCBI Taxonomy" id="3494"/>
    <lineage>
        <taxon>Eukaryota</taxon>
        <taxon>Viridiplantae</taxon>
        <taxon>Streptophyta</taxon>
        <taxon>Embryophyta</taxon>
        <taxon>Tracheophyta</taxon>
        <taxon>Spermatophyta</taxon>
        <taxon>Magnoliopsida</taxon>
        <taxon>eudicotyledons</taxon>
        <taxon>Gunneridae</taxon>
        <taxon>Pentapetalae</taxon>
        <taxon>rosids</taxon>
        <taxon>fabids</taxon>
        <taxon>Rosales</taxon>
        <taxon>Moraceae</taxon>
        <taxon>Ficeae</taxon>
        <taxon>Ficus</taxon>
    </lineage>
</organism>
<reference evidence="1" key="1">
    <citation type="submission" date="2023-07" db="EMBL/GenBank/DDBJ databases">
        <title>draft genome sequence of fig (Ficus carica).</title>
        <authorList>
            <person name="Takahashi T."/>
            <person name="Nishimura K."/>
        </authorList>
    </citation>
    <scope>NUCLEOTIDE SEQUENCE</scope>
</reference>
<keyword evidence="2" id="KW-1185">Reference proteome</keyword>
<dbReference type="AlphaFoldDB" id="A0AA87YZU9"/>
<dbReference type="Proteomes" id="UP001187192">
    <property type="component" value="Unassembled WGS sequence"/>
</dbReference>
<gene>
    <name evidence="1" type="ORF">TIFTF001_001415</name>
</gene>
<dbReference type="EMBL" id="BTGU01000001">
    <property type="protein sequence ID" value="GMN26722.1"/>
    <property type="molecule type" value="Genomic_DNA"/>
</dbReference>
<protein>
    <submittedName>
        <fullName evidence="1">Uncharacterized protein</fullName>
    </submittedName>
</protein>
<evidence type="ECO:0000313" key="1">
    <source>
        <dbReference type="EMBL" id="GMN26722.1"/>
    </source>
</evidence>
<sequence>MSLHHFYSPLESQVLTCGNPRQDSISEMFFTLISTENDFQLETPLKAERSQWPPPLFLVM</sequence>
<comment type="caution">
    <text evidence="1">The sequence shown here is derived from an EMBL/GenBank/DDBJ whole genome shotgun (WGS) entry which is preliminary data.</text>
</comment>
<accession>A0AA87YZU9</accession>
<name>A0AA87YZU9_FICCA</name>